<organism evidence="1 2">
    <name type="scientific">Gaetbulibacter aquiaggeris</name>
    <dbReference type="NCBI Taxonomy" id="1735373"/>
    <lineage>
        <taxon>Bacteria</taxon>
        <taxon>Pseudomonadati</taxon>
        <taxon>Bacteroidota</taxon>
        <taxon>Flavobacteriia</taxon>
        <taxon>Flavobacteriales</taxon>
        <taxon>Flavobacteriaceae</taxon>
        <taxon>Gaetbulibacter</taxon>
    </lineage>
</organism>
<dbReference type="PROSITE" id="PS51257">
    <property type="entry name" value="PROKAR_LIPOPROTEIN"/>
    <property type="match status" value="1"/>
</dbReference>
<proteinExistence type="predicted"/>
<name>A0ABW7MT21_9FLAO</name>
<evidence type="ECO:0000313" key="2">
    <source>
        <dbReference type="Proteomes" id="UP001610104"/>
    </source>
</evidence>
<dbReference type="EMBL" id="JBAWKC010000002">
    <property type="protein sequence ID" value="MFH6768842.1"/>
    <property type="molecule type" value="Genomic_DNA"/>
</dbReference>
<reference evidence="1 2" key="1">
    <citation type="submission" date="2024-02" db="EMBL/GenBank/DDBJ databases">
        <title>A Gaetbulibacter species isolated from tidal flats and genomic insights of their niches.</title>
        <authorList>
            <person name="Ye Y."/>
        </authorList>
    </citation>
    <scope>NUCLEOTIDE SEQUENCE [LARGE SCALE GENOMIC DNA]</scope>
    <source>
        <strain evidence="1 2">KEM-8</strain>
    </source>
</reference>
<evidence type="ECO:0000313" key="1">
    <source>
        <dbReference type="EMBL" id="MFH6768842.1"/>
    </source>
</evidence>
<dbReference type="RefSeq" id="WP_395438089.1">
    <property type="nucleotide sequence ID" value="NZ_JBAWKC010000002.1"/>
</dbReference>
<comment type="caution">
    <text evidence="1">The sequence shown here is derived from an EMBL/GenBank/DDBJ whole genome shotgun (WGS) entry which is preliminary data.</text>
</comment>
<protein>
    <recommendedName>
        <fullName evidence="3">Lipoprotein</fullName>
    </recommendedName>
</protein>
<accession>A0ABW7MT21</accession>
<keyword evidence="2" id="KW-1185">Reference proteome</keyword>
<sequence>MKTIKFTIALCALGLVFTSCKDKKTQIAAVSTEAYSNYVDSISNLDLAEAKSNWNNIENGYSTYKFTANENLKELKDNETLKNEVENSTLKFEEYKTQLAEKEYQDILVQKNNFRISLLGQNYANDDMKFEWINKDNILSVYQNFVDTVEANKDNYSREDWDEIKLLYEAIDTRKNTVENEGLTSADNHKIAGLKLKFAPMYTFNRMGAKSEENANAKI</sequence>
<gene>
    <name evidence="1" type="ORF">V8G56_08850</name>
</gene>
<evidence type="ECO:0008006" key="3">
    <source>
        <dbReference type="Google" id="ProtNLM"/>
    </source>
</evidence>
<dbReference type="Proteomes" id="UP001610104">
    <property type="component" value="Unassembled WGS sequence"/>
</dbReference>